<dbReference type="PROSITE" id="PS51257">
    <property type="entry name" value="PROKAR_LIPOPROTEIN"/>
    <property type="match status" value="1"/>
</dbReference>
<sequence>MKKMIMLLIMGALFLSACSQTSVDVENAGKKNTDQNVSTKRQENVADTVTDSQGDEYYRSAIPYKLSKSRGLTSTNMVSSYNMEDFEEGLFEISKDVYSTEDYIFQEGQILTEDMTRAYLRRQFTKDEIDAMSEEELVKSGAFSNLGLNPSKQGEEDPEVIAKNTPLYLSHILEQNYLTVDEEGNTNFEGITFGLAMNSEHLYQKEQYGTTYSEDINIEDAKKEGEEMARELLDRLRANNEYVDKAVVFAIYSQSKSTDIVPGRFLSYAVVKPGENEISKFIDIDEQNVLLPSNNEEISEELRSNYNAFNRDLSSYFKSFTTSVGRGHIKDGDLDNLEIEIPIEYESRGEMIGLSQYAKSLVEKYFPNTQVEVKVQDKNNVYSIITSDKEGKTSMYIME</sequence>
<proteinExistence type="predicted"/>
<dbReference type="EMBL" id="CAJEWE010000011">
    <property type="protein sequence ID" value="CAD2079724.1"/>
    <property type="molecule type" value="Genomic_DNA"/>
</dbReference>
<keyword evidence="1" id="KW-0732">Signal</keyword>
<dbReference type="PIRSF" id="PIRSF012509">
    <property type="entry name" value="CamS"/>
    <property type="match status" value="1"/>
</dbReference>
<evidence type="ECO:0000313" key="2">
    <source>
        <dbReference type="EMBL" id="CAD2079724.1"/>
    </source>
</evidence>
<feature type="signal peptide" evidence="1">
    <location>
        <begin position="1"/>
        <end position="22"/>
    </location>
</feature>
<accession>A0A6V7RMU3</accession>
<dbReference type="Gene3D" id="3.10.570.10">
    <property type="entry name" value="sex pheromone staph- cam373 precursor domain"/>
    <property type="match status" value="1"/>
</dbReference>
<dbReference type="InterPro" id="IPR011426">
    <property type="entry name" value="CamS"/>
</dbReference>
<organism evidence="2 3">
    <name type="scientific">Phocicoccus schoeneichii</name>
    <dbReference type="NCBI Taxonomy" id="1812261"/>
    <lineage>
        <taxon>Bacteria</taxon>
        <taxon>Bacillati</taxon>
        <taxon>Bacillota</taxon>
        <taxon>Bacilli</taxon>
        <taxon>Bacillales</taxon>
        <taxon>Salinicoccaceae</taxon>
        <taxon>Phocicoccus</taxon>
    </lineage>
</organism>
<reference evidence="2 3" key="1">
    <citation type="submission" date="2020-07" db="EMBL/GenBank/DDBJ databases">
        <authorList>
            <person name="Criscuolo A."/>
        </authorList>
    </citation>
    <scope>NUCLEOTIDE SEQUENCE [LARGE SCALE GENOMIC DNA]</scope>
    <source>
        <strain evidence="3">CIP 111030</strain>
    </source>
</reference>
<dbReference type="Proteomes" id="UP000521032">
    <property type="component" value="Unassembled WGS sequence"/>
</dbReference>
<dbReference type="RefSeq" id="WP_186088495.1">
    <property type="nucleotide sequence ID" value="NZ_BMDB01000004.1"/>
</dbReference>
<dbReference type="AlphaFoldDB" id="A0A6V7RMU3"/>
<evidence type="ECO:0000313" key="3">
    <source>
        <dbReference type="Proteomes" id="UP000521032"/>
    </source>
</evidence>
<protein>
    <submittedName>
        <fullName evidence="2">CamS sex pheromone cAM373</fullName>
    </submittedName>
</protein>
<feature type="chain" id="PRO_5038666178" evidence="1">
    <location>
        <begin position="23"/>
        <end position="399"/>
    </location>
</feature>
<comment type="caution">
    <text evidence="2">The sequence shown here is derived from an EMBL/GenBank/DDBJ whole genome shotgun (WGS) entry which is preliminary data.</text>
</comment>
<evidence type="ECO:0000256" key="1">
    <source>
        <dbReference type="SAM" id="SignalP"/>
    </source>
</evidence>
<gene>
    <name evidence="2" type="ORF">JEOSCH030_01696</name>
</gene>
<dbReference type="CDD" id="cd13441">
    <property type="entry name" value="CamS_repeat_1"/>
    <property type="match status" value="1"/>
</dbReference>
<name>A0A6V7RMU3_9BACL</name>
<dbReference type="Pfam" id="PF07537">
    <property type="entry name" value="CamS"/>
    <property type="match status" value="1"/>
</dbReference>
<keyword evidence="3" id="KW-1185">Reference proteome</keyword>